<proteinExistence type="predicted"/>
<feature type="signal peptide" evidence="1">
    <location>
        <begin position="1"/>
        <end position="26"/>
    </location>
</feature>
<feature type="chain" id="PRO_5032489418" evidence="1">
    <location>
        <begin position="27"/>
        <end position="334"/>
    </location>
</feature>
<dbReference type="Gene3D" id="3.30.470.20">
    <property type="entry name" value="ATP-grasp fold, B domain"/>
    <property type="match status" value="1"/>
</dbReference>
<dbReference type="Pfam" id="PF03133">
    <property type="entry name" value="TTL"/>
    <property type="match status" value="1"/>
</dbReference>
<organism evidence="2 3">
    <name type="scientific">Symbiodinium natans</name>
    <dbReference type="NCBI Taxonomy" id="878477"/>
    <lineage>
        <taxon>Eukaryota</taxon>
        <taxon>Sar</taxon>
        <taxon>Alveolata</taxon>
        <taxon>Dinophyceae</taxon>
        <taxon>Suessiales</taxon>
        <taxon>Symbiodiniaceae</taxon>
        <taxon>Symbiodinium</taxon>
    </lineage>
</organism>
<dbReference type="InterPro" id="IPR004344">
    <property type="entry name" value="TTL/TTLL_fam"/>
</dbReference>
<comment type="caution">
    <text evidence="2">The sequence shown here is derived from an EMBL/GenBank/DDBJ whole genome shotgun (WGS) entry which is preliminary data.</text>
</comment>
<keyword evidence="3" id="KW-1185">Reference proteome</keyword>
<dbReference type="OrthoDB" id="438727at2759"/>
<evidence type="ECO:0000313" key="2">
    <source>
        <dbReference type="EMBL" id="CAE7359579.1"/>
    </source>
</evidence>
<name>A0A812PYZ2_9DINO</name>
<sequence length="334" mass="37489">MASIRRRRLRCCACLVVATIQGHTLASGTSGFVTASFSSLRRGTLAGSPRWRCARTADIAGLSTVSTGDLALGLGLLSFIVAYLPQVLRVGQGSAWQVGGFRYFANRGRKAFSDATHELAAKYPGYSENSVFTYFDTFGGKVLPDMGSYSRLVRLIDRGATDVYDHKRGLELRLREFDCPNVFAATYFSASEALEATSSEPDAIFFAKLPEQSGGRGIRVLSREDLCQNELPSEYIVQRAVQDLELIDDRKFVIRYYFVVHQKRIYLHERGVLIVHGARYDRLSVDFDVQVRHDWFEESSETYLLLLQSAEQAWPLLQLDFPTVSGQLLESYMT</sequence>
<dbReference type="AlphaFoldDB" id="A0A812PYZ2"/>
<dbReference type="Proteomes" id="UP000604046">
    <property type="component" value="Unassembled WGS sequence"/>
</dbReference>
<gene>
    <name evidence="2" type="ORF">SNAT2548_LOCUS19279</name>
</gene>
<evidence type="ECO:0000313" key="3">
    <source>
        <dbReference type="Proteomes" id="UP000604046"/>
    </source>
</evidence>
<evidence type="ECO:0000256" key="1">
    <source>
        <dbReference type="SAM" id="SignalP"/>
    </source>
</evidence>
<protein>
    <submittedName>
        <fullName evidence="2">Uncharacterized protein</fullName>
    </submittedName>
</protein>
<dbReference type="EMBL" id="CAJNDS010002172">
    <property type="protein sequence ID" value="CAE7359579.1"/>
    <property type="molecule type" value="Genomic_DNA"/>
</dbReference>
<reference evidence="2" key="1">
    <citation type="submission" date="2021-02" db="EMBL/GenBank/DDBJ databases">
        <authorList>
            <person name="Dougan E. K."/>
            <person name="Rhodes N."/>
            <person name="Thang M."/>
            <person name="Chan C."/>
        </authorList>
    </citation>
    <scope>NUCLEOTIDE SEQUENCE</scope>
</reference>
<accession>A0A812PYZ2</accession>
<keyword evidence="1" id="KW-0732">Signal</keyword>